<evidence type="ECO:0000313" key="6">
    <source>
        <dbReference type="Proteomes" id="UP000046373"/>
    </source>
</evidence>
<dbReference type="InterPro" id="IPR005107">
    <property type="entry name" value="CO_DH_flav_C"/>
</dbReference>
<dbReference type="EMBL" id="CCNB01000007">
    <property type="protein sequence ID" value="CDX32175.1"/>
    <property type="molecule type" value="Genomic_DNA"/>
</dbReference>
<dbReference type="SUPFAM" id="SSF56176">
    <property type="entry name" value="FAD-binding/transporter-associated domain-like"/>
    <property type="match status" value="1"/>
</dbReference>
<evidence type="ECO:0000256" key="2">
    <source>
        <dbReference type="ARBA" id="ARBA00022827"/>
    </source>
</evidence>
<evidence type="ECO:0000256" key="1">
    <source>
        <dbReference type="ARBA" id="ARBA00022630"/>
    </source>
</evidence>
<dbReference type="SUPFAM" id="SSF55447">
    <property type="entry name" value="CO dehydrogenase flavoprotein C-terminal domain-like"/>
    <property type="match status" value="1"/>
</dbReference>
<dbReference type="PROSITE" id="PS51387">
    <property type="entry name" value="FAD_PCMH"/>
    <property type="match status" value="1"/>
</dbReference>
<keyword evidence="2" id="KW-0274">FAD</keyword>
<dbReference type="InterPro" id="IPR016169">
    <property type="entry name" value="FAD-bd_PCMH_sub2"/>
</dbReference>
<dbReference type="InterPro" id="IPR016166">
    <property type="entry name" value="FAD-bd_PCMH"/>
</dbReference>
<dbReference type="InterPro" id="IPR002346">
    <property type="entry name" value="Mopterin_DH_FAD-bd"/>
</dbReference>
<dbReference type="Gene3D" id="3.30.465.10">
    <property type="match status" value="1"/>
</dbReference>
<dbReference type="AlphaFoldDB" id="A0A090GIM4"/>
<keyword evidence="3" id="KW-0560">Oxidoreductase</keyword>
<dbReference type="InterPro" id="IPR051312">
    <property type="entry name" value="Diverse_Substr_Oxidored"/>
</dbReference>
<dbReference type="PANTHER" id="PTHR42659:SF2">
    <property type="entry name" value="XANTHINE DEHYDROGENASE SUBUNIT C-RELATED"/>
    <property type="match status" value="1"/>
</dbReference>
<organism evidence="5 6">
    <name type="scientific">Mesorhizobium plurifarium</name>
    <dbReference type="NCBI Taxonomy" id="69974"/>
    <lineage>
        <taxon>Bacteria</taxon>
        <taxon>Pseudomonadati</taxon>
        <taxon>Pseudomonadota</taxon>
        <taxon>Alphaproteobacteria</taxon>
        <taxon>Hyphomicrobiales</taxon>
        <taxon>Phyllobacteriaceae</taxon>
        <taxon>Mesorhizobium</taxon>
    </lineage>
</organism>
<dbReference type="Proteomes" id="UP000046373">
    <property type="component" value="Unassembled WGS sequence"/>
</dbReference>
<evidence type="ECO:0000259" key="4">
    <source>
        <dbReference type="PROSITE" id="PS51387"/>
    </source>
</evidence>
<dbReference type="GO" id="GO:0016491">
    <property type="term" value="F:oxidoreductase activity"/>
    <property type="evidence" value="ECO:0007669"/>
    <property type="project" value="UniProtKB-KW"/>
</dbReference>
<name>A0A090GIM4_MESPL</name>
<accession>A0A090GIM4</accession>
<protein>
    <submittedName>
        <fullName evidence="5">Molybdopterin dehydrogenase FAD-binding protein</fullName>
    </submittedName>
</protein>
<proteinExistence type="predicted"/>
<dbReference type="Pfam" id="PF00941">
    <property type="entry name" value="FAD_binding_5"/>
    <property type="match status" value="1"/>
</dbReference>
<dbReference type="InterPro" id="IPR036318">
    <property type="entry name" value="FAD-bd_PCMH-like_sf"/>
</dbReference>
<keyword evidence="1" id="KW-0285">Flavoprotein</keyword>
<evidence type="ECO:0000256" key="3">
    <source>
        <dbReference type="ARBA" id="ARBA00023002"/>
    </source>
</evidence>
<evidence type="ECO:0000313" key="5">
    <source>
        <dbReference type="EMBL" id="CDX32175.1"/>
    </source>
</evidence>
<gene>
    <name evidence="5" type="ORF">MPLDJ20_150064</name>
</gene>
<reference evidence="5 6" key="1">
    <citation type="submission" date="2014-08" db="EMBL/GenBank/DDBJ databases">
        <authorList>
            <person name="Moulin Lionel"/>
        </authorList>
    </citation>
    <scope>NUCLEOTIDE SEQUENCE [LARGE SCALE GENOMIC DNA]</scope>
</reference>
<dbReference type="Pfam" id="PF03450">
    <property type="entry name" value="CO_deh_flav_C"/>
    <property type="match status" value="1"/>
</dbReference>
<sequence length="287" mass="30677">MRAPDDENLFIAGTVPDALAALASHGVGAMPFAGGTWIMRAPIRREPQAAFYVSLDRIPELSAVDIAIDRIRIGACVTHSRLAAQLAEVEPCHGLVTAAGSAANPAIRGMATVGGNLSTWDFPAADLPPALLCLDAEVELATTDGRQRLPFERFLATRRELRPGTLLTGVTIPRRPVRTAHARLPLRKAGDYPVAIVSLAILLDRNGAVEDASVAVGSVESTARRWPELERKLVGHPLDPETARVLAEAELGAFTGRDGVEAPGWYRLQVLPALMRRAVDAALRSQS</sequence>
<feature type="domain" description="FAD-binding PCMH-type" evidence="4">
    <location>
        <begin position="1"/>
        <end position="177"/>
    </location>
</feature>
<dbReference type="SMART" id="SM01092">
    <property type="entry name" value="CO_deh_flav_C"/>
    <property type="match status" value="1"/>
</dbReference>
<dbReference type="Gene3D" id="3.30.390.50">
    <property type="entry name" value="CO dehydrogenase flavoprotein, C-terminal domain"/>
    <property type="match status" value="1"/>
</dbReference>
<dbReference type="InterPro" id="IPR036683">
    <property type="entry name" value="CO_DH_flav_C_dom_sf"/>
</dbReference>
<dbReference type="GO" id="GO:0071949">
    <property type="term" value="F:FAD binding"/>
    <property type="evidence" value="ECO:0007669"/>
    <property type="project" value="InterPro"/>
</dbReference>
<dbReference type="PANTHER" id="PTHR42659">
    <property type="entry name" value="XANTHINE DEHYDROGENASE SUBUNIT C-RELATED"/>
    <property type="match status" value="1"/>
</dbReference>